<evidence type="ECO:0008006" key="3">
    <source>
        <dbReference type="Google" id="ProtNLM"/>
    </source>
</evidence>
<comment type="caution">
    <text evidence="1">The sequence shown here is derived from an EMBL/GenBank/DDBJ whole genome shotgun (WGS) entry which is preliminary data.</text>
</comment>
<accession>A0A9D2QHN6</accession>
<dbReference type="EMBL" id="DWVP01000022">
    <property type="protein sequence ID" value="HJC85727.1"/>
    <property type="molecule type" value="Genomic_DNA"/>
</dbReference>
<dbReference type="Gene3D" id="3.40.960.10">
    <property type="entry name" value="VSR Endonuclease"/>
    <property type="match status" value="1"/>
</dbReference>
<sequence length="312" mass="35112">MHGDKKIWTTAELKGAGWGEARTRRALGDTLHRVARGVYTTTMDTDVVLRALALAHPGIVFTGRTAAYLHYALPMEWPATACRTSRRHNDDLITIRRRRPGTGRAGSVTSVRGVDATTAAQTAVDLDNPADQVRVLERGYSGLRGTENFEKDAAHLSRTGRRRLAAIRSKAIIGTASNLETQAVQLIRSALRPELEAGLITIETNAMVRGYCWDIMIPEVRLLIEIDSWAYHGEAKAKRMDFARDRCKGNQATRWGYLLLRYPDSAVKHAPHYVSDEVADAVRFELQHLRRFRREDEAIPTDAPMWLWFPKV</sequence>
<gene>
    <name evidence="1" type="ORF">H9751_09310</name>
</gene>
<dbReference type="AlphaFoldDB" id="A0A9D2QHN6"/>
<reference evidence="1" key="2">
    <citation type="submission" date="2021-04" db="EMBL/GenBank/DDBJ databases">
        <authorList>
            <person name="Gilroy R."/>
        </authorList>
    </citation>
    <scope>NUCLEOTIDE SEQUENCE</scope>
    <source>
        <strain evidence="1">ChiHjej13B12-4958</strain>
    </source>
</reference>
<dbReference type="Proteomes" id="UP000823858">
    <property type="component" value="Unassembled WGS sequence"/>
</dbReference>
<organism evidence="1 2">
    <name type="scientific">Candidatus Corynebacterium faecigallinarum</name>
    <dbReference type="NCBI Taxonomy" id="2838528"/>
    <lineage>
        <taxon>Bacteria</taxon>
        <taxon>Bacillati</taxon>
        <taxon>Actinomycetota</taxon>
        <taxon>Actinomycetes</taxon>
        <taxon>Mycobacteriales</taxon>
        <taxon>Corynebacteriaceae</taxon>
        <taxon>Corynebacterium</taxon>
    </lineage>
</organism>
<name>A0A9D2QHN6_9CORY</name>
<reference evidence="1" key="1">
    <citation type="journal article" date="2021" name="PeerJ">
        <title>Extensive microbial diversity within the chicken gut microbiome revealed by metagenomics and culture.</title>
        <authorList>
            <person name="Gilroy R."/>
            <person name="Ravi A."/>
            <person name="Getino M."/>
            <person name="Pursley I."/>
            <person name="Horton D.L."/>
            <person name="Alikhan N.F."/>
            <person name="Baker D."/>
            <person name="Gharbi K."/>
            <person name="Hall N."/>
            <person name="Watson M."/>
            <person name="Adriaenssens E.M."/>
            <person name="Foster-Nyarko E."/>
            <person name="Jarju S."/>
            <person name="Secka A."/>
            <person name="Antonio M."/>
            <person name="Oren A."/>
            <person name="Chaudhuri R.R."/>
            <person name="La Ragione R."/>
            <person name="Hildebrand F."/>
            <person name="Pallen M.J."/>
        </authorList>
    </citation>
    <scope>NUCLEOTIDE SEQUENCE</scope>
    <source>
        <strain evidence="1">ChiHjej13B12-4958</strain>
    </source>
</reference>
<protein>
    <recommendedName>
        <fullName evidence="3">DUF559 domain-containing protein</fullName>
    </recommendedName>
</protein>
<evidence type="ECO:0000313" key="1">
    <source>
        <dbReference type="EMBL" id="HJC85727.1"/>
    </source>
</evidence>
<proteinExistence type="predicted"/>
<evidence type="ECO:0000313" key="2">
    <source>
        <dbReference type="Proteomes" id="UP000823858"/>
    </source>
</evidence>